<dbReference type="PANTHER" id="PTHR24094">
    <property type="entry name" value="SECRETED PROTEIN"/>
    <property type="match status" value="1"/>
</dbReference>
<reference evidence="3 4" key="1">
    <citation type="journal article" date="2014" name="Int. J. Syst. Evol. Microbiol.">
        <title>Arthrobacter pityocampae sp. nov., isolated from Thaumetopoea pityocampa (Lep., Thaumetopoeidae).</title>
        <authorList>
            <person name="Ince I.A."/>
            <person name="Demirbag Z."/>
            <person name="Kati H."/>
        </authorList>
    </citation>
    <scope>NUCLEOTIDE SEQUENCE [LARGE SCALE GENOMIC DNA]</scope>
    <source>
        <strain evidence="3 4">Tp2</strain>
    </source>
</reference>
<feature type="domain" description="GmrSD restriction endonucleases C-terminal" evidence="2">
    <location>
        <begin position="84"/>
        <end position="203"/>
    </location>
</feature>
<accession>A0A2S5J051</accession>
<dbReference type="OrthoDB" id="5196645at2"/>
<keyword evidence="1" id="KW-0732">Signal</keyword>
<evidence type="ECO:0000256" key="1">
    <source>
        <dbReference type="SAM" id="SignalP"/>
    </source>
</evidence>
<evidence type="ECO:0000313" key="4">
    <source>
        <dbReference type="Proteomes" id="UP000239297"/>
    </source>
</evidence>
<dbReference type="PANTHER" id="PTHR24094:SF15">
    <property type="entry name" value="AMP-DEPENDENT SYNTHETASE_LIGASE DOMAIN-CONTAINING PROTEIN-RELATED"/>
    <property type="match status" value="1"/>
</dbReference>
<evidence type="ECO:0000259" key="2">
    <source>
        <dbReference type="Pfam" id="PF07510"/>
    </source>
</evidence>
<keyword evidence="3" id="KW-0540">Nuclease</keyword>
<feature type="signal peptide" evidence="1">
    <location>
        <begin position="1"/>
        <end position="26"/>
    </location>
</feature>
<keyword evidence="4" id="KW-1185">Reference proteome</keyword>
<dbReference type="AlphaFoldDB" id="A0A2S5J051"/>
<keyword evidence="3" id="KW-0255">Endonuclease</keyword>
<comment type="caution">
    <text evidence="3">The sequence shown here is derived from an EMBL/GenBank/DDBJ whole genome shotgun (WGS) entry which is preliminary data.</text>
</comment>
<dbReference type="RefSeq" id="WP_104120712.1">
    <property type="nucleotide sequence ID" value="NZ_PRKW01000002.1"/>
</dbReference>
<evidence type="ECO:0000313" key="3">
    <source>
        <dbReference type="EMBL" id="PPB50222.1"/>
    </source>
</evidence>
<dbReference type="EMBL" id="PRKW01000002">
    <property type="protein sequence ID" value="PPB50222.1"/>
    <property type="molecule type" value="Genomic_DNA"/>
</dbReference>
<proteinExistence type="predicted"/>
<sequence length="218" mass="23699">MNIRSGLVAVLAAGLLFTGIAAPADAGATYTTTLRAAARALPVAAENNVGYDRNRYFGGWLDQDKDCQNTRAEVLVTESKAALSYTTARRCTVATGRWTTTFDNKVHTSASTAQIDHTVPVAETWGSGARKWTQARRVAFYNDTGYAGALNAQTTLLNQQKQAKGPEDWMPPKNQCSYLAQWITVKARWGMTADSREKAALVRLADQCAATNLAITKY</sequence>
<dbReference type="Proteomes" id="UP000239297">
    <property type="component" value="Unassembled WGS sequence"/>
</dbReference>
<dbReference type="Pfam" id="PF07510">
    <property type="entry name" value="GmrSD_C"/>
    <property type="match status" value="1"/>
</dbReference>
<dbReference type="GO" id="GO:0004519">
    <property type="term" value="F:endonuclease activity"/>
    <property type="evidence" value="ECO:0007669"/>
    <property type="project" value="UniProtKB-KW"/>
</dbReference>
<name>A0A2S5J051_9MICC</name>
<gene>
    <name evidence="3" type="ORF">C4K88_06070</name>
</gene>
<feature type="chain" id="PRO_5039092400" evidence="1">
    <location>
        <begin position="27"/>
        <end position="218"/>
    </location>
</feature>
<dbReference type="InterPro" id="IPR011089">
    <property type="entry name" value="GmrSD_C"/>
</dbReference>
<keyword evidence="3" id="KW-0378">Hydrolase</keyword>
<organism evidence="3 4">
    <name type="scientific">Arthrobacter pityocampae</name>
    <dbReference type="NCBI Taxonomy" id="547334"/>
    <lineage>
        <taxon>Bacteria</taxon>
        <taxon>Bacillati</taxon>
        <taxon>Actinomycetota</taxon>
        <taxon>Actinomycetes</taxon>
        <taxon>Micrococcales</taxon>
        <taxon>Micrococcaceae</taxon>
        <taxon>Arthrobacter</taxon>
    </lineage>
</organism>
<protein>
    <submittedName>
        <fullName evidence="3">HNH endonuclease</fullName>
    </submittedName>
</protein>